<feature type="transmembrane region" description="Helical" evidence="10">
    <location>
        <begin position="62"/>
        <end position="83"/>
    </location>
</feature>
<dbReference type="SUPFAM" id="SSF81321">
    <property type="entry name" value="Family A G protein-coupled receptor-like"/>
    <property type="match status" value="1"/>
</dbReference>
<evidence type="ECO:0000259" key="11">
    <source>
        <dbReference type="PROSITE" id="PS50262"/>
    </source>
</evidence>
<sequence length="431" mass="49569">MSMFYVSDNTTVSYVILCGTEYFQNDTLNDTFGNHSGTLHSCASIEKSETFFTSFTFHLCVYFMYSIIFATALFGNGLVCFVVNSSTQMKTVTNLFIVNLAVGDIMMTIFCVPFSFVSTLVLQHWPFGPVMCKIVNFSQAVSVLVSAYTLLAISVDRYIVITQPLKPRLGKNIAKLIIVAVWIGAMITAVPILVVSRLQRPTIWHEVCELDICSEMWPEPKQMTHYTWALLTLQFLLPLTVLISTYSKIACMVWGVQPPGEADMNRDSRIQHSKRKMIKMMVAVVTVFTICWLPLNVFLMFWSAHENDEEWITWPGMPYVWFVCHWLAMSHCCYNPVIYCYMNSRYRRGFQEALNRLVCRHKNTTSCSSHRFSVCEAIPLSELNDGRLFRRSTCTCQRRARLSRNKTSKQNSNQRCQRNVTLSVQSKLFNY</sequence>
<dbReference type="GO" id="GO:0005886">
    <property type="term" value="C:plasma membrane"/>
    <property type="evidence" value="ECO:0007669"/>
    <property type="project" value="TreeGrafter"/>
</dbReference>
<dbReference type="OrthoDB" id="10053194at2759"/>
<comment type="similarity">
    <text evidence="2 9">Belongs to the G-protein coupled receptor 1 family.</text>
</comment>
<keyword evidence="4 10" id="KW-1133">Transmembrane helix</keyword>
<gene>
    <name evidence="12" type="ORF">PMACD_LOCUS4260</name>
</gene>
<keyword evidence="5 9" id="KW-0297">G-protein coupled receptor</keyword>
<dbReference type="Proteomes" id="UP000663880">
    <property type="component" value="Unassembled WGS sequence"/>
</dbReference>
<dbReference type="PROSITE" id="PS50262">
    <property type="entry name" value="G_PROTEIN_RECEP_F1_2"/>
    <property type="match status" value="1"/>
</dbReference>
<dbReference type="PROSITE" id="PS00237">
    <property type="entry name" value="G_PROTEIN_RECEP_F1_1"/>
    <property type="match status" value="1"/>
</dbReference>
<feature type="transmembrane region" description="Helical" evidence="10">
    <location>
        <begin position="176"/>
        <end position="195"/>
    </location>
</feature>
<keyword evidence="7 9" id="KW-0675">Receptor</keyword>
<feature type="transmembrane region" description="Helical" evidence="10">
    <location>
        <begin position="226"/>
        <end position="256"/>
    </location>
</feature>
<feature type="transmembrane region" description="Helical" evidence="10">
    <location>
        <begin position="319"/>
        <end position="341"/>
    </location>
</feature>
<dbReference type="GO" id="GO:0004983">
    <property type="term" value="F:neuropeptide Y receptor activity"/>
    <property type="evidence" value="ECO:0007669"/>
    <property type="project" value="InterPro"/>
</dbReference>
<dbReference type="FunFam" id="1.20.1070.10:FF:000291">
    <property type="entry name" value="Predicted protein"/>
    <property type="match status" value="1"/>
</dbReference>
<evidence type="ECO:0000313" key="12">
    <source>
        <dbReference type="EMBL" id="CAF4814871.1"/>
    </source>
</evidence>
<proteinExistence type="inferred from homology"/>
<keyword evidence="6 10" id="KW-0472">Membrane</keyword>
<feature type="transmembrane region" description="Helical" evidence="10">
    <location>
        <begin position="277"/>
        <end position="299"/>
    </location>
</feature>
<keyword evidence="8 9" id="KW-0807">Transducer</keyword>
<dbReference type="Gene3D" id="1.20.1070.10">
    <property type="entry name" value="Rhodopsin 7-helix transmembrane proteins"/>
    <property type="match status" value="1"/>
</dbReference>
<dbReference type="Pfam" id="PF00001">
    <property type="entry name" value="7tm_1"/>
    <property type="match status" value="1"/>
</dbReference>
<dbReference type="PANTHER" id="PTHR45695">
    <property type="entry name" value="LEUCOKININ RECEPTOR-RELATED"/>
    <property type="match status" value="1"/>
</dbReference>
<dbReference type="PRINTS" id="PR00237">
    <property type="entry name" value="GPCRRHODOPSN"/>
</dbReference>
<name>A0A821PVJ3_9NEOP</name>
<feature type="transmembrane region" description="Helical" evidence="10">
    <location>
        <begin position="137"/>
        <end position="155"/>
    </location>
</feature>
<reference evidence="12" key="1">
    <citation type="submission" date="2021-02" db="EMBL/GenBank/DDBJ databases">
        <authorList>
            <person name="Steward A R."/>
        </authorList>
    </citation>
    <scope>NUCLEOTIDE SEQUENCE</scope>
</reference>
<dbReference type="EMBL" id="CAJOBZ010000007">
    <property type="protein sequence ID" value="CAF4814871.1"/>
    <property type="molecule type" value="Genomic_DNA"/>
</dbReference>
<dbReference type="PRINTS" id="PR01012">
    <property type="entry name" value="NRPEPTIDEYR"/>
</dbReference>
<comment type="caution">
    <text evidence="12">The sequence shown here is derived from an EMBL/GenBank/DDBJ whole genome shotgun (WGS) entry which is preliminary data.</text>
</comment>
<comment type="subcellular location">
    <subcellularLocation>
        <location evidence="1">Membrane</location>
        <topology evidence="1">Multi-pass membrane protein</topology>
    </subcellularLocation>
</comment>
<evidence type="ECO:0000256" key="7">
    <source>
        <dbReference type="ARBA" id="ARBA00023170"/>
    </source>
</evidence>
<evidence type="ECO:0000256" key="8">
    <source>
        <dbReference type="ARBA" id="ARBA00023224"/>
    </source>
</evidence>
<evidence type="ECO:0000313" key="13">
    <source>
        <dbReference type="Proteomes" id="UP000663880"/>
    </source>
</evidence>
<keyword evidence="13" id="KW-1185">Reference proteome</keyword>
<organism evidence="12 13">
    <name type="scientific">Pieris macdunnoughi</name>
    <dbReference type="NCBI Taxonomy" id="345717"/>
    <lineage>
        <taxon>Eukaryota</taxon>
        <taxon>Metazoa</taxon>
        <taxon>Ecdysozoa</taxon>
        <taxon>Arthropoda</taxon>
        <taxon>Hexapoda</taxon>
        <taxon>Insecta</taxon>
        <taxon>Pterygota</taxon>
        <taxon>Neoptera</taxon>
        <taxon>Endopterygota</taxon>
        <taxon>Lepidoptera</taxon>
        <taxon>Glossata</taxon>
        <taxon>Ditrysia</taxon>
        <taxon>Papilionoidea</taxon>
        <taxon>Pieridae</taxon>
        <taxon>Pierinae</taxon>
        <taxon>Pieris</taxon>
    </lineage>
</organism>
<accession>A0A821PVJ3</accession>
<dbReference type="SMART" id="SM01381">
    <property type="entry name" value="7TM_GPCR_Srsx"/>
    <property type="match status" value="1"/>
</dbReference>
<dbReference type="InterPro" id="IPR017452">
    <property type="entry name" value="GPCR_Rhodpsn_7TM"/>
</dbReference>
<evidence type="ECO:0000256" key="6">
    <source>
        <dbReference type="ARBA" id="ARBA00023136"/>
    </source>
</evidence>
<evidence type="ECO:0000256" key="10">
    <source>
        <dbReference type="SAM" id="Phobius"/>
    </source>
</evidence>
<evidence type="ECO:0000256" key="3">
    <source>
        <dbReference type="ARBA" id="ARBA00022692"/>
    </source>
</evidence>
<keyword evidence="3 9" id="KW-0812">Transmembrane</keyword>
<evidence type="ECO:0000256" key="9">
    <source>
        <dbReference type="RuleBase" id="RU000688"/>
    </source>
</evidence>
<evidence type="ECO:0000256" key="1">
    <source>
        <dbReference type="ARBA" id="ARBA00004141"/>
    </source>
</evidence>
<evidence type="ECO:0000256" key="2">
    <source>
        <dbReference type="ARBA" id="ARBA00010663"/>
    </source>
</evidence>
<dbReference type="InterPro" id="IPR000276">
    <property type="entry name" value="GPCR_Rhodpsn"/>
</dbReference>
<evidence type="ECO:0000256" key="5">
    <source>
        <dbReference type="ARBA" id="ARBA00023040"/>
    </source>
</evidence>
<dbReference type="PANTHER" id="PTHR45695:SF9">
    <property type="entry name" value="LEUCOKININ RECEPTOR"/>
    <property type="match status" value="1"/>
</dbReference>
<evidence type="ECO:0000256" key="4">
    <source>
        <dbReference type="ARBA" id="ARBA00022989"/>
    </source>
</evidence>
<dbReference type="AlphaFoldDB" id="A0A821PVJ3"/>
<dbReference type="InterPro" id="IPR000611">
    <property type="entry name" value="NPY_rcpt"/>
</dbReference>
<feature type="transmembrane region" description="Helical" evidence="10">
    <location>
        <begin position="95"/>
        <end position="117"/>
    </location>
</feature>
<protein>
    <recommendedName>
        <fullName evidence="11">G-protein coupled receptors family 1 profile domain-containing protein</fullName>
    </recommendedName>
</protein>
<feature type="domain" description="G-protein coupled receptors family 1 profile" evidence="11">
    <location>
        <begin position="75"/>
        <end position="339"/>
    </location>
</feature>